<proteinExistence type="inferred from homology"/>
<comment type="similarity">
    <text evidence="1">Belongs to the SWI5/SAE3 family.</text>
</comment>
<dbReference type="PANTHER" id="PTHR28529">
    <property type="entry name" value="DNA REPAIR PROTEIN SWI5 HOMOLOG"/>
    <property type="match status" value="1"/>
</dbReference>
<name>A0A1Y1UJ06_9TREE</name>
<evidence type="ECO:0008006" key="7">
    <source>
        <dbReference type="Google" id="ProtNLM"/>
    </source>
</evidence>
<dbReference type="Proteomes" id="UP000193218">
    <property type="component" value="Unassembled WGS sequence"/>
</dbReference>
<dbReference type="PANTHER" id="PTHR28529:SF2">
    <property type="entry name" value="DNA REPAIR PROTEIN SWI5 HOMOLOG"/>
    <property type="match status" value="1"/>
</dbReference>
<dbReference type="Pfam" id="PF07061">
    <property type="entry name" value="Swi5"/>
    <property type="match status" value="1"/>
</dbReference>
<reference evidence="5 6" key="1">
    <citation type="submission" date="2017-03" db="EMBL/GenBank/DDBJ databases">
        <title>Widespread Adenine N6-methylation of Active Genes in Fungi.</title>
        <authorList>
            <consortium name="DOE Joint Genome Institute"/>
            <person name="Mondo S.J."/>
            <person name="Dannebaum R.O."/>
            <person name="Kuo R.C."/>
            <person name="Louie K.B."/>
            <person name="Bewick A.J."/>
            <person name="Labutti K."/>
            <person name="Haridas S."/>
            <person name="Kuo A."/>
            <person name="Salamov A."/>
            <person name="Ahrendt S.R."/>
            <person name="Lau R."/>
            <person name="Bowen B.P."/>
            <person name="Lipzen A."/>
            <person name="Sullivan W."/>
            <person name="Andreopoulos W.B."/>
            <person name="Clum A."/>
            <person name="Lindquist E."/>
            <person name="Daum C."/>
            <person name="Northen T.R."/>
            <person name="Ramamoorthy G."/>
            <person name="Schmitz R.J."/>
            <person name="Gryganskyi A."/>
            <person name="Culley D."/>
            <person name="Magnuson J."/>
            <person name="James T.Y."/>
            <person name="O'Malley M.A."/>
            <person name="Stajich J.E."/>
            <person name="Spatafora J.W."/>
            <person name="Visel A."/>
            <person name="Grigoriev I.V."/>
        </authorList>
    </citation>
    <scope>NUCLEOTIDE SEQUENCE [LARGE SCALE GENOMIC DNA]</scope>
    <source>
        <strain evidence="5 6">NRRL Y-17943</strain>
    </source>
</reference>
<dbReference type="GO" id="GO:0000724">
    <property type="term" value="P:double-strand break repair via homologous recombination"/>
    <property type="evidence" value="ECO:0007669"/>
    <property type="project" value="TreeGrafter"/>
</dbReference>
<evidence type="ECO:0000256" key="3">
    <source>
        <dbReference type="ARBA" id="ARBA00023204"/>
    </source>
</evidence>
<evidence type="ECO:0000313" key="6">
    <source>
        <dbReference type="Proteomes" id="UP000193218"/>
    </source>
</evidence>
<accession>A0A1Y1UJ06</accession>
<dbReference type="RefSeq" id="XP_021872027.1">
    <property type="nucleotide sequence ID" value="XM_022018169.1"/>
</dbReference>
<feature type="coiled-coil region" evidence="4">
    <location>
        <begin position="6"/>
        <end position="33"/>
    </location>
</feature>
<dbReference type="InterPro" id="IPR010760">
    <property type="entry name" value="DNA-repair_Swi5"/>
</dbReference>
<keyword evidence="2" id="KW-0227">DNA damage</keyword>
<evidence type="ECO:0000256" key="1">
    <source>
        <dbReference type="ARBA" id="ARBA00008060"/>
    </source>
</evidence>
<protein>
    <recommendedName>
        <fullName evidence="7">Swi5-domain-containing protein</fullName>
    </recommendedName>
</protein>
<keyword evidence="6" id="KW-1185">Reference proteome</keyword>
<evidence type="ECO:0000256" key="2">
    <source>
        <dbReference type="ARBA" id="ARBA00022763"/>
    </source>
</evidence>
<dbReference type="EMBL" id="NBSH01000005">
    <property type="protein sequence ID" value="ORX38040.1"/>
    <property type="molecule type" value="Genomic_DNA"/>
</dbReference>
<organism evidence="5 6">
    <name type="scientific">Kockovaella imperatae</name>
    <dbReference type="NCBI Taxonomy" id="4999"/>
    <lineage>
        <taxon>Eukaryota</taxon>
        <taxon>Fungi</taxon>
        <taxon>Dikarya</taxon>
        <taxon>Basidiomycota</taxon>
        <taxon>Agaricomycotina</taxon>
        <taxon>Tremellomycetes</taxon>
        <taxon>Tremellales</taxon>
        <taxon>Cuniculitremaceae</taxon>
        <taxon>Kockovaella</taxon>
    </lineage>
</organism>
<dbReference type="OrthoDB" id="255837at2759"/>
<keyword evidence="4" id="KW-0175">Coiled coil</keyword>
<sequence length="81" mass="9397">MTATPKVPYAERAAELEKEIERLEAELSGEDPQAIINRHIRRLHRYNEIKDGTQSLIAKYAVMTNQTVRQVHEELELPLKD</sequence>
<comment type="caution">
    <text evidence="5">The sequence shown here is derived from an EMBL/GenBank/DDBJ whole genome shotgun (WGS) entry which is preliminary data.</text>
</comment>
<evidence type="ECO:0000313" key="5">
    <source>
        <dbReference type="EMBL" id="ORX38040.1"/>
    </source>
</evidence>
<keyword evidence="3" id="KW-0234">DNA repair</keyword>
<dbReference type="GO" id="GO:0034974">
    <property type="term" value="C:Swi5-Swi2 complex"/>
    <property type="evidence" value="ECO:0007669"/>
    <property type="project" value="TreeGrafter"/>
</dbReference>
<dbReference type="AlphaFoldDB" id="A0A1Y1UJ06"/>
<gene>
    <name evidence="5" type="ORF">BD324DRAFT_650574</name>
</gene>
<dbReference type="Gene3D" id="1.20.5.170">
    <property type="match status" value="1"/>
</dbReference>
<dbReference type="GeneID" id="33559978"/>
<dbReference type="InParanoid" id="A0A1Y1UJ06"/>
<dbReference type="GO" id="GO:0032798">
    <property type="term" value="C:Swi5-Sfr1 complex"/>
    <property type="evidence" value="ECO:0007669"/>
    <property type="project" value="TreeGrafter"/>
</dbReference>
<evidence type="ECO:0000256" key="4">
    <source>
        <dbReference type="SAM" id="Coils"/>
    </source>
</evidence>